<dbReference type="SMART" id="SM00788">
    <property type="entry name" value="Adenylsucc_synt"/>
    <property type="match status" value="1"/>
</dbReference>
<dbReference type="InterPro" id="IPR042110">
    <property type="entry name" value="Adenylosuccinate_synth_dom2"/>
</dbReference>
<keyword evidence="5" id="KW-0547">Nucleotide-binding</keyword>
<dbReference type="Gene3D" id="1.10.300.10">
    <property type="entry name" value="Adenylosuccinate Synthetase, subunit A, domain 2"/>
    <property type="match status" value="1"/>
</dbReference>
<reference evidence="9" key="1">
    <citation type="submission" date="2018-05" db="EMBL/GenBank/DDBJ databases">
        <authorList>
            <person name="Lanie J.A."/>
            <person name="Ng W.-L."/>
            <person name="Kazmierczak K.M."/>
            <person name="Andrzejewski T.M."/>
            <person name="Davidsen T.M."/>
            <person name="Wayne K.J."/>
            <person name="Tettelin H."/>
            <person name="Glass J.I."/>
            <person name="Rusch D."/>
            <person name="Podicherti R."/>
            <person name="Tsui H.-C.T."/>
            <person name="Winkler M.E."/>
        </authorList>
    </citation>
    <scope>NUCLEOTIDE SEQUENCE</scope>
</reference>
<dbReference type="InterPro" id="IPR001114">
    <property type="entry name" value="Adenylosuccinate_synthetase"/>
</dbReference>
<evidence type="ECO:0000256" key="4">
    <source>
        <dbReference type="ARBA" id="ARBA00022723"/>
    </source>
</evidence>
<keyword evidence="7" id="KW-0460">Magnesium</keyword>
<accession>A0A381UP70</accession>
<dbReference type="FunFam" id="1.10.300.10:FF:000001">
    <property type="entry name" value="Adenylosuccinate synthetase"/>
    <property type="match status" value="1"/>
</dbReference>
<evidence type="ECO:0000256" key="1">
    <source>
        <dbReference type="ARBA" id="ARBA00001946"/>
    </source>
</evidence>
<dbReference type="FunFam" id="3.90.170.10:FF:000001">
    <property type="entry name" value="Adenylosuccinate synthetase"/>
    <property type="match status" value="1"/>
</dbReference>
<feature type="non-terminal residue" evidence="9">
    <location>
        <position position="1"/>
    </location>
</feature>
<dbReference type="InterPro" id="IPR042109">
    <property type="entry name" value="Adenylosuccinate_synth_dom1"/>
</dbReference>
<dbReference type="GO" id="GO:0005525">
    <property type="term" value="F:GTP binding"/>
    <property type="evidence" value="ECO:0007669"/>
    <property type="project" value="UniProtKB-KW"/>
</dbReference>
<dbReference type="Gene3D" id="3.90.170.10">
    <property type="entry name" value="Adenylosuccinate Synthetase, subunit A, domain 3"/>
    <property type="match status" value="1"/>
</dbReference>
<dbReference type="Pfam" id="PF00709">
    <property type="entry name" value="Adenylsucc_synt"/>
    <property type="match status" value="1"/>
</dbReference>
<evidence type="ECO:0000256" key="3">
    <source>
        <dbReference type="ARBA" id="ARBA00022598"/>
    </source>
</evidence>
<dbReference type="SUPFAM" id="SSF52540">
    <property type="entry name" value="P-loop containing nucleoside triphosphate hydrolases"/>
    <property type="match status" value="1"/>
</dbReference>
<dbReference type="GO" id="GO:0046872">
    <property type="term" value="F:metal ion binding"/>
    <property type="evidence" value="ECO:0007669"/>
    <property type="project" value="UniProtKB-KW"/>
</dbReference>
<evidence type="ECO:0000256" key="6">
    <source>
        <dbReference type="ARBA" id="ARBA00022755"/>
    </source>
</evidence>
<dbReference type="PANTHER" id="PTHR11846:SF0">
    <property type="entry name" value="ADENYLOSUCCINATE SYNTHETASE"/>
    <property type="match status" value="1"/>
</dbReference>
<dbReference type="EMBL" id="UINC01006832">
    <property type="protein sequence ID" value="SVA29910.1"/>
    <property type="molecule type" value="Genomic_DNA"/>
</dbReference>
<sequence>VSLGPSKITAIVGTQWGDEGKGKITDFFAGESDYVVRFHGGNNAGHTVIVDGNTYKLHLIPSGVVYGEPMSIIGNGVVVDPKALLEEITYIKEKGINPKLMVSDRAHVIMPYHIALDSALSGHQGNLAAGSTRRGIAPVYADKMFRNGIRIVDLLEPDTFKEKLKMGYAFARGLIEKSLEQSLDVTMDEIFDTYVDYGKKLEPYICDTSIELYNAHKTGKSILFEGAQGISLDVDHGVYPFTTSSNTTAGHISTGTGVSFRNIDRIIGVVKAYLSRVGEGPLPSEMPGNVATSLRKKGNEYGTTTGRPRRLGWLDLVQVRQAVRVNGLTEIALTKLDVMNGFDELPVCVAYKVAREHIKEMPASLARYRKATPIYETLSGWDNFPENIWDKGFDALPKTLKDYI</sequence>
<keyword evidence="8" id="KW-0342">GTP-binding</keyword>
<dbReference type="NCBIfam" id="NF002223">
    <property type="entry name" value="PRK01117.1"/>
    <property type="match status" value="1"/>
</dbReference>
<dbReference type="InterPro" id="IPR027417">
    <property type="entry name" value="P-loop_NTPase"/>
</dbReference>
<evidence type="ECO:0000256" key="5">
    <source>
        <dbReference type="ARBA" id="ARBA00022741"/>
    </source>
</evidence>
<comment type="cofactor">
    <cofactor evidence="1">
        <name>Mg(2+)</name>
        <dbReference type="ChEBI" id="CHEBI:18420"/>
    </cofactor>
</comment>
<evidence type="ECO:0000256" key="2">
    <source>
        <dbReference type="ARBA" id="ARBA00011738"/>
    </source>
</evidence>
<evidence type="ECO:0000313" key="9">
    <source>
        <dbReference type="EMBL" id="SVA29910.1"/>
    </source>
</evidence>
<dbReference type="HAMAP" id="MF_00011">
    <property type="entry name" value="Adenylosucc_synth"/>
    <property type="match status" value="1"/>
</dbReference>
<dbReference type="PANTHER" id="PTHR11846">
    <property type="entry name" value="ADENYLOSUCCINATE SYNTHETASE"/>
    <property type="match status" value="1"/>
</dbReference>
<dbReference type="GO" id="GO:0046040">
    <property type="term" value="P:IMP metabolic process"/>
    <property type="evidence" value="ECO:0007669"/>
    <property type="project" value="TreeGrafter"/>
</dbReference>
<proteinExistence type="inferred from homology"/>
<name>A0A381UP70_9ZZZZ</name>
<dbReference type="CDD" id="cd03108">
    <property type="entry name" value="AdSS"/>
    <property type="match status" value="1"/>
</dbReference>
<dbReference type="GO" id="GO:0004019">
    <property type="term" value="F:adenylosuccinate synthase activity"/>
    <property type="evidence" value="ECO:0007669"/>
    <property type="project" value="InterPro"/>
</dbReference>
<dbReference type="Gene3D" id="3.40.440.10">
    <property type="entry name" value="Adenylosuccinate Synthetase, subunit A, domain 1"/>
    <property type="match status" value="1"/>
</dbReference>
<dbReference type="PROSITE" id="PS01266">
    <property type="entry name" value="ADENYLOSUCCIN_SYN_1"/>
    <property type="match status" value="1"/>
</dbReference>
<feature type="non-terminal residue" evidence="9">
    <location>
        <position position="404"/>
    </location>
</feature>
<keyword evidence="6" id="KW-0658">Purine biosynthesis</keyword>
<keyword evidence="3" id="KW-0436">Ligase</keyword>
<dbReference type="GO" id="GO:0005737">
    <property type="term" value="C:cytoplasm"/>
    <property type="evidence" value="ECO:0007669"/>
    <property type="project" value="TreeGrafter"/>
</dbReference>
<dbReference type="GO" id="GO:0044208">
    <property type="term" value="P:'de novo' AMP biosynthetic process"/>
    <property type="evidence" value="ECO:0007669"/>
    <property type="project" value="TreeGrafter"/>
</dbReference>
<keyword evidence="4" id="KW-0479">Metal-binding</keyword>
<dbReference type="AlphaFoldDB" id="A0A381UP70"/>
<evidence type="ECO:0008006" key="10">
    <source>
        <dbReference type="Google" id="ProtNLM"/>
    </source>
</evidence>
<dbReference type="InterPro" id="IPR042111">
    <property type="entry name" value="Adenylosuccinate_synth_dom3"/>
</dbReference>
<dbReference type="InterPro" id="IPR018220">
    <property type="entry name" value="Adenylosuccin_syn_GTP-bd"/>
</dbReference>
<organism evidence="9">
    <name type="scientific">marine metagenome</name>
    <dbReference type="NCBI Taxonomy" id="408172"/>
    <lineage>
        <taxon>unclassified sequences</taxon>
        <taxon>metagenomes</taxon>
        <taxon>ecological metagenomes</taxon>
    </lineage>
</organism>
<evidence type="ECO:0000256" key="7">
    <source>
        <dbReference type="ARBA" id="ARBA00022842"/>
    </source>
</evidence>
<evidence type="ECO:0000256" key="8">
    <source>
        <dbReference type="ARBA" id="ARBA00023134"/>
    </source>
</evidence>
<dbReference type="NCBIfam" id="TIGR00184">
    <property type="entry name" value="purA"/>
    <property type="match status" value="1"/>
</dbReference>
<gene>
    <name evidence="9" type="ORF">METZ01_LOCUS82764</name>
</gene>
<comment type="subunit">
    <text evidence="2">Homodimer.</text>
</comment>
<protein>
    <recommendedName>
        <fullName evidence="10">Adenylosuccinate synthetase</fullName>
    </recommendedName>
</protein>